<organism evidence="2 3">
    <name type="scientific">Abeliophyllum distichum</name>
    <dbReference type="NCBI Taxonomy" id="126358"/>
    <lineage>
        <taxon>Eukaryota</taxon>
        <taxon>Viridiplantae</taxon>
        <taxon>Streptophyta</taxon>
        <taxon>Embryophyta</taxon>
        <taxon>Tracheophyta</taxon>
        <taxon>Spermatophyta</taxon>
        <taxon>Magnoliopsida</taxon>
        <taxon>eudicotyledons</taxon>
        <taxon>Gunneridae</taxon>
        <taxon>Pentapetalae</taxon>
        <taxon>asterids</taxon>
        <taxon>lamiids</taxon>
        <taxon>Lamiales</taxon>
        <taxon>Oleaceae</taxon>
        <taxon>Forsythieae</taxon>
        <taxon>Abeliophyllum</taxon>
    </lineage>
</organism>
<protein>
    <submittedName>
        <fullName evidence="2">Uncharacterized protein</fullName>
    </submittedName>
</protein>
<dbReference type="AlphaFoldDB" id="A0ABD1VZW7"/>
<reference evidence="3" key="1">
    <citation type="submission" date="2024-07" db="EMBL/GenBank/DDBJ databases">
        <title>Two chromosome-level genome assemblies of Korean endemic species Abeliophyllum distichum and Forsythia ovata (Oleaceae).</title>
        <authorList>
            <person name="Jang H."/>
        </authorList>
    </citation>
    <scope>NUCLEOTIDE SEQUENCE [LARGE SCALE GENOMIC DNA]</scope>
</reference>
<proteinExistence type="predicted"/>
<name>A0ABD1VZW7_9LAMI</name>
<evidence type="ECO:0000313" key="3">
    <source>
        <dbReference type="Proteomes" id="UP001604336"/>
    </source>
</evidence>
<dbReference type="Proteomes" id="UP001604336">
    <property type="component" value="Unassembled WGS sequence"/>
</dbReference>
<accession>A0ABD1VZW7</accession>
<feature type="coiled-coil region" evidence="1">
    <location>
        <begin position="191"/>
        <end position="218"/>
    </location>
</feature>
<sequence>MEDYLYSKKMYQLLDEKLETMNDDDWNLLDTKGRGYEKNFNKDNSRVKSKNDKSKSRNRRVLNVEIVRYYAKNGIKMKRSIPGMDYNIANMMGEVEFISDIEGSAHLDDQQKWYKWASTNTRKTPLEEDTLADDDHFSIVDANMEAELMVEYVNETFCTNFADKDAIIIKNSMLAFQRQAISMGELLHGAVRKAQAEAEQATRALMDEREAMKKLLATADARLKKESGALHDCHVQLERASINAVESYKSSDEFQSCMRKFGAESVREVMIQIKAWVARDHPNIDPSGFDNFLKETYPTGASSRV</sequence>
<evidence type="ECO:0000313" key="2">
    <source>
        <dbReference type="EMBL" id="KAL2542857.1"/>
    </source>
</evidence>
<gene>
    <name evidence="2" type="ORF">Adt_03835</name>
</gene>
<keyword evidence="3" id="KW-1185">Reference proteome</keyword>
<evidence type="ECO:0000256" key="1">
    <source>
        <dbReference type="SAM" id="Coils"/>
    </source>
</evidence>
<keyword evidence="1" id="KW-0175">Coiled coil</keyword>
<comment type="caution">
    <text evidence="2">The sequence shown here is derived from an EMBL/GenBank/DDBJ whole genome shotgun (WGS) entry which is preliminary data.</text>
</comment>
<dbReference type="EMBL" id="JBFOLK010000001">
    <property type="protein sequence ID" value="KAL2542857.1"/>
    <property type="molecule type" value="Genomic_DNA"/>
</dbReference>